<proteinExistence type="predicted"/>
<reference evidence="1 2" key="1">
    <citation type="journal article" date="2018" name="Front. Plant Sci.">
        <title>Red Clover (Trifolium pratense) and Zigzag Clover (T. medium) - A Picture of Genomic Similarities and Differences.</title>
        <authorList>
            <person name="Dluhosova J."/>
            <person name="Istvanek J."/>
            <person name="Nedelnik J."/>
            <person name="Repkova J."/>
        </authorList>
    </citation>
    <scope>NUCLEOTIDE SEQUENCE [LARGE SCALE GENOMIC DNA]</scope>
    <source>
        <strain evidence="2">cv. 10/8</strain>
        <tissue evidence="1">Leaf</tissue>
    </source>
</reference>
<evidence type="ECO:0000313" key="1">
    <source>
        <dbReference type="EMBL" id="MCI56994.1"/>
    </source>
</evidence>
<name>A0A392T903_9FABA</name>
<comment type="caution">
    <text evidence="1">The sequence shown here is derived from an EMBL/GenBank/DDBJ whole genome shotgun (WGS) entry which is preliminary data.</text>
</comment>
<dbReference type="EMBL" id="LXQA010521936">
    <property type="protein sequence ID" value="MCI56994.1"/>
    <property type="molecule type" value="Genomic_DNA"/>
</dbReference>
<dbReference type="Proteomes" id="UP000265520">
    <property type="component" value="Unassembled WGS sequence"/>
</dbReference>
<dbReference type="AlphaFoldDB" id="A0A392T903"/>
<feature type="non-terminal residue" evidence="1">
    <location>
        <position position="1"/>
    </location>
</feature>
<evidence type="ECO:0000313" key="2">
    <source>
        <dbReference type="Proteomes" id="UP000265520"/>
    </source>
</evidence>
<accession>A0A392T903</accession>
<keyword evidence="2" id="KW-1185">Reference proteome</keyword>
<sequence length="75" mass="8781">IQLKPDSPIPQTNRMWDKHHLKSADNWPCRYAHRMESYNNLKRAHGGTVVGDKIKEVIYVEDDRFVVQPVDLAHD</sequence>
<organism evidence="1 2">
    <name type="scientific">Trifolium medium</name>
    <dbReference type="NCBI Taxonomy" id="97028"/>
    <lineage>
        <taxon>Eukaryota</taxon>
        <taxon>Viridiplantae</taxon>
        <taxon>Streptophyta</taxon>
        <taxon>Embryophyta</taxon>
        <taxon>Tracheophyta</taxon>
        <taxon>Spermatophyta</taxon>
        <taxon>Magnoliopsida</taxon>
        <taxon>eudicotyledons</taxon>
        <taxon>Gunneridae</taxon>
        <taxon>Pentapetalae</taxon>
        <taxon>rosids</taxon>
        <taxon>fabids</taxon>
        <taxon>Fabales</taxon>
        <taxon>Fabaceae</taxon>
        <taxon>Papilionoideae</taxon>
        <taxon>50 kb inversion clade</taxon>
        <taxon>NPAAA clade</taxon>
        <taxon>Hologalegina</taxon>
        <taxon>IRL clade</taxon>
        <taxon>Trifolieae</taxon>
        <taxon>Trifolium</taxon>
    </lineage>
</organism>
<protein>
    <submittedName>
        <fullName evidence="1">Otubain</fullName>
    </submittedName>
</protein>